<dbReference type="InterPro" id="IPR036388">
    <property type="entry name" value="WH-like_DNA-bd_sf"/>
</dbReference>
<evidence type="ECO:0000313" key="3">
    <source>
        <dbReference type="Proteomes" id="UP000287171"/>
    </source>
</evidence>
<protein>
    <recommendedName>
        <fullName evidence="1">Transcription regulator PadR N-terminal domain-containing protein</fullName>
    </recommendedName>
</protein>
<dbReference type="PANTHER" id="PTHR43252:SF2">
    <property type="entry name" value="TRANSCRIPTION REGULATOR, PADR-LIKE FAMILY"/>
    <property type="match status" value="1"/>
</dbReference>
<dbReference type="InterPro" id="IPR005149">
    <property type="entry name" value="Tscrpt_reg_PadR_N"/>
</dbReference>
<dbReference type="EMBL" id="BIFT01000001">
    <property type="protein sequence ID" value="GCE24821.1"/>
    <property type="molecule type" value="Genomic_DNA"/>
</dbReference>
<name>A0A402B0D4_9CHLR</name>
<dbReference type="Pfam" id="PF03551">
    <property type="entry name" value="PadR"/>
    <property type="match status" value="1"/>
</dbReference>
<sequence length="247" mass="28350">MFNRFNRRFAFGYEGGPQDWEGWTPPWLNHDEHHRHHHHHRGPGFFAMRMRRGPFGPGGPFGPEGGPFKEGGRFFGRGDVKYALLELLRERPMHGYEMMKALEERSGGFYAPSAGTIYPTLQLLEDRGLVTVLEAQGKKVYSITEEGKAFLAERQKEEENFMPPWARGNGPGRFWNDPEIQAIRSEAMEVARLFAIAGRSSFRDTEKLNRLRGILEHTRQELNDFIYKTNEKAAEPENSAPSSDQQV</sequence>
<reference evidence="3" key="1">
    <citation type="submission" date="2018-12" db="EMBL/GenBank/DDBJ databases">
        <title>Tengunoibacter tsumagoiensis gen. nov., sp. nov., Dictyobacter kobayashii sp. nov., D. alpinus sp. nov., and D. joshuensis sp. nov. and description of Dictyobacteraceae fam. nov. within the order Ktedonobacterales isolated from Tengu-no-mugimeshi.</title>
        <authorList>
            <person name="Wang C.M."/>
            <person name="Zheng Y."/>
            <person name="Sakai Y."/>
            <person name="Toyoda A."/>
            <person name="Minakuchi Y."/>
            <person name="Abe K."/>
            <person name="Yokota A."/>
            <person name="Yabe S."/>
        </authorList>
    </citation>
    <scope>NUCLEOTIDE SEQUENCE [LARGE SCALE GENOMIC DNA]</scope>
    <source>
        <strain evidence="3">Uno16</strain>
    </source>
</reference>
<dbReference type="Proteomes" id="UP000287171">
    <property type="component" value="Unassembled WGS sequence"/>
</dbReference>
<comment type="caution">
    <text evidence="2">The sequence shown here is derived from an EMBL/GenBank/DDBJ whole genome shotgun (WGS) entry which is preliminary data.</text>
</comment>
<dbReference type="CDD" id="cd00090">
    <property type="entry name" value="HTH_ARSR"/>
    <property type="match status" value="1"/>
</dbReference>
<proteinExistence type="predicted"/>
<dbReference type="Gene3D" id="1.10.10.10">
    <property type="entry name" value="Winged helix-like DNA-binding domain superfamily/Winged helix DNA-binding domain"/>
    <property type="match status" value="1"/>
</dbReference>
<keyword evidence="3" id="KW-1185">Reference proteome</keyword>
<accession>A0A402B0D4</accession>
<feature type="domain" description="Transcription regulator PadR N-terminal" evidence="1">
    <location>
        <begin position="84"/>
        <end position="153"/>
    </location>
</feature>
<dbReference type="InterPro" id="IPR011991">
    <property type="entry name" value="ArsR-like_HTH"/>
</dbReference>
<gene>
    <name evidence="2" type="ORF">KDA_03050</name>
</gene>
<dbReference type="PANTHER" id="PTHR43252">
    <property type="entry name" value="TRANSCRIPTIONAL REGULATOR YQJI"/>
    <property type="match status" value="1"/>
</dbReference>
<organism evidence="2 3">
    <name type="scientific">Dictyobacter alpinus</name>
    <dbReference type="NCBI Taxonomy" id="2014873"/>
    <lineage>
        <taxon>Bacteria</taxon>
        <taxon>Bacillati</taxon>
        <taxon>Chloroflexota</taxon>
        <taxon>Ktedonobacteria</taxon>
        <taxon>Ktedonobacterales</taxon>
        <taxon>Dictyobacteraceae</taxon>
        <taxon>Dictyobacter</taxon>
    </lineage>
</organism>
<dbReference type="InterPro" id="IPR036390">
    <property type="entry name" value="WH_DNA-bd_sf"/>
</dbReference>
<dbReference type="SUPFAM" id="SSF46785">
    <property type="entry name" value="Winged helix' DNA-binding domain"/>
    <property type="match status" value="1"/>
</dbReference>
<dbReference type="RefSeq" id="WP_170216677.1">
    <property type="nucleotide sequence ID" value="NZ_BIFT01000001.1"/>
</dbReference>
<evidence type="ECO:0000259" key="1">
    <source>
        <dbReference type="Pfam" id="PF03551"/>
    </source>
</evidence>
<evidence type="ECO:0000313" key="2">
    <source>
        <dbReference type="EMBL" id="GCE24821.1"/>
    </source>
</evidence>
<dbReference type="AlphaFoldDB" id="A0A402B0D4"/>